<dbReference type="InterPro" id="IPR018717">
    <property type="entry name" value="DUF2241"/>
</dbReference>
<organism evidence="3 4">
    <name type="scientific">Shinella sedimenti</name>
    <dbReference type="NCBI Taxonomy" id="2919913"/>
    <lineage>
        <taxon>Bacteria</taxon>
        <taxon>Pseudomonadati</taxon>
        <taxon>Pseudomonadota</taxon>
        <taxon>Alphaproteobacteria</taxon>
        <taxon>Hyphomicrobiales</taxon>
        <taxon>Rhizobiaceae</taxon>
        <taxon>Shinella</taxon>
    </lineage>
</organism>
<evidence type="ECO:0000259" key="2">
    <source>
        <dbReference type="Pfam" id="PF13840"/>
    </source>
</evidence>
<dbReference type="PANTHER" id="PTHR39199">
    <property type="entry name" value="BLR5128 PROTEIN"/>
    <property type="match status" value="1"/>
</dbReference>
<dbReference type="EMBL" id="JAKVIN010000002">
    <property type="protein sequence ID" value="MCJ8148514.1"/>
    <property type="molecule type" value="Genomic_DNA"/>
</dbReference>
<dbReference type="Pfam" id="PF13840">
    <property type="entry name" value="ACT_7"/>
    <property type="match status" value="1"/>
</dbReference>
<comment type="caution">
    <text evidence="3">The sequence shown here is derived from an EMBL/GenBank/DDBJ whole genome shotgun (WGS) entry which is preliminary data.</text>
</comment>
<name>A0ABT0CIR8_9HYPH</name>
<evidence type="ECO:0000313" key="4">
    <source>
        <dbReference type="Proteomes" id="UP001201844"/>
    </source>
</evidence>
<dbReference type="SUPFAM" id="SSF55021">
    <property type="entry name" value="ACT-like"/>
    <property type="match status" value="2"/>
</dbReference>
<proteinExistence type="predicted"/>
<sequence>MSGVTDLAALIDTMEPVLVEGRFVYACVPAGELADHLTRAPLGMFSEAEGVTLILPAEAAGDLAASPPMRMITLTVYSSLEAVGLTAAFATALTAEGISANVVAGFHHDHIFVPERQAEQALAALRALSRGAREKGEAG</sequence>
<dbReference type="RefSeq" id="WP_241598261.1">
    <property type="nucleotide sequence ID" value="NZ_JAKVIN010000002.1"/>
</dbReference>
<dbReference type="InterPro" id="IPR045865">
    <property type="entry name" value="ACT-like_dom_sf"/>
</dbReference>
<reference evidence="3 4" key="1">
    <citation type="submission" date="2022-02" db="EMBL/GenBank/DDBJ databases">
        <title>Shinella B3.7 sp. nov., isolated from Sediment (Zhairuo Island).</title>
        <authorList>
            <person name="Chen G."/>
        </authorList>
    </citation>
    <scope>NUCLEOTIDE SEQUENCE [LARGE SCALE GENOMIC DNA]</scope>
    <source>
        <strain evidence="3 4">B3.7</strain>
    </source>
</reference>
<dbReference type="Pfam" id="PF10000">
    <property type="entry name" value="ACT_3"/>
    <property type="match status" value="1"/>
</dbReference>
<feature type="domain" description="DUF2241" evidence="1">
    <location>
        <begin position="2"/>
        <end position="62"/>
    </location>
</feature>
<dbReference type="InterPro" id="IPR027795">
    <property type="entry name" value="CASTOR_ACT_dom"/>
</dbReference>
<accession>A0ABT0CIR8</accession>
<evidence type="ECO:0000313" key="3">
    <source>
        <dbReference type="EMBL" id="MCJ8148514.1"/>
    </source>
</evidence>
<keyword evidence="4" id="KW-1185">Reference proteome</keyword>
<dbReference type="Proteomes" id="UP001201844">
    <property type="component" value="Unassembled WGS sequence"/>
</dbReference>
<dbReference type="PANTHER" id="PTHR39199:SF1">
    <property type="entry name" value="BLR5128 PROTEIN"/>
    <property type="match status" value="1"/>
</dbReference>
<gene>
    <name evidence="3" type="ORF">MKI86_05150</name>
</gene>
<feature type="domain" description="CASTOR ACT" evidence="2">
    <location>
        <begin position="70"/>
        <end position="126"/>
    </location>
</feature>
<protein>
    <submittedName>
        <fullName evidence="3">ACT domain-containing protein</fullName>
    </submittedName>
</protein>
<dbReference type="Gene3D" id="3.30.2130.10">
    <property type="entry name" value="VC0802-like"/>
    <property type="match status" value="1"/>
</dbReference>
<evidence type="ECO:0000259" key="1">
    <source>
        <dbReference type="Pfam" id="PF10000"/>
    </source>
</evidence>